<dbReference type="Proteomes" id="UP001158049">
    <property type="component" value="Unassembled WGS sequence"/>
</dbReference>
<keyword evidence="1" id="KW-0812">Transmembrane</keyword>
<gene>
    <name evidence="2" type="ORF">SAMN06295970_12783</name>
</gene>
<organism evidence="2 3">
    <name type="scientific">Noviherbaspirillum suwonense</name>
    <dbReference type="NCBI Taxonomy" id="1224511"/>
    <lineage>
        <taxon>Bacteria</taxon>
        <taxon>Pseudomonadati</taxon>
        <taxon>Pseudomonadota</taxon>
        <taxon>Betaproteobacteria</taxon>
        <taxon>Burkholderiales</taxon>
        <taxon>Oxalobacteraceae</taxon>
        <taxon>Noviherbaspirillum</taxon>
    </lineage>
</organism>
<accession>A0ABY1QSP1</accession>
<protein>
    <submittedName>
        <fullName evidence="2">Uncharacterized protein</fullName>
    </submittedName>
</protein>
<evidence type="ECO:0000256" key="1">
    <source>
        <dbReference type="SAM" id="Phobius"/>
    </source>
</evidence>
<dbReference type="RefSeq" id="WP_283445024.1">
    <property type="nucleotide sequence ID" value="NZ_FXUL01000027.1"/>
</dbReference>
<evidence type="ECO:0000313" key="3">
    <source>
        <dbReference type="Proteomes" id="UP001158049"/>
    </source>
</evidence>
<keyword evidence="3" id="KW-1185">Reference proteome</keyword>
<proteinExistence type="predicted"/>
<dbReference type="EMBL" id="FXUL01000027">
    <property type="protein sequence ID" value="SMP78004.1"/>
    <property type="molecule type" value="Genomic_DNA"/>
</dbReference>
<evidence type="ECO:0000313" key="2">
    <source>
        <dbReference type="EMBL" id="SMP78004.1"/>
    </source>
</evidence>
<feature type="transmembrane region" description="Helical" evidence="1">
    <location>
        <begin position="12"/>
        <end position="31"/>
    </location>
</feature>
<keyword evidence="1" id="KW-1133">Transmembrane helix</keyword>
<sequence length="62" mass="6825">MKRQAGLTIIKLMVLLLIAGIVGSFTIDALIRHLCLSDPAAQMCTDTKNAHHRAAAHSWLMR</sequence>
<comment type="caution">
    <text evidence="2">The sequence shown here is derived from an EMBL/GenBank/DDBJ whole genome shotgun (WGS) entry which is preliminary data.</text>
</comment>
<reference evidence="2 3" key="1">
    <citation type="submission" date="2017-05" db="EMBL/GenBank/DDBJ databases">
        <authorList>
            <person name="Varghese N."/>
            <person name="Submissions S."/>
        </authorList>
    </citation>
    <scope>NUCLEOTIDE SEQUENCE [LARGE SCALE GENOMIC DNA]</scope>
    <source>
        <strain evidence="2 3">DSM 26001</strain>
    </source>
</reference>
<keyword evidence="1" id="KW-0472">Membrane</keyword>
<name>A0ABY1QSP1_9BURK</name>